<evidence type="ECO:0000313" key="1">
    <source>
        <dbReference type="EMBL" id="KKK66822.1"/>
    </source>
</evidence>
<organism evidence="1">
    <name type="scientific">marine sediment metagenome</name>
    <dbReference type="NCBI Taxonomy" id="412755"/>
    <lineage>
        <taxon>unclassified sequences</taxon>
        <taxon>metagenomes</taxon>
        <taxon>ecological metagenomes</taxon>
    </lineage>
</organism>
<reference evidence="1" key="1">
    <citation type="journal article" date="2015" name="Nature">
        <title>Complex archaea that bridge the gap between prokaryotes and eukaryotes.</title>
        <authorList>
            <person name="Spang A."/>
            <person name="Saw J.H."/>
            <person name="Jorgensen S.L."/>
            <person name="Zaremba-Niedzwiedzka K."/>
            <person name="Martijn J."/>
            <person name="Lind A.E."/>
            <person name="van Eijk R."/>
            <person name="Schleper C."/>
            <person name="Guy L."/>
            <person name="Ettema T.J."/>
        </authorList>
    </citation>
    <scope>NUCLEOTIDE SEQUENCE</scope>
</reference>
<sequence>MIGLRRTCSHCKKRRLVVTFWPDTGKRICRECGRTDGVAFAYSLRGVTATISSSFPT</sequence>
<dbReference type="EMBL" id="LAZR01059899">
    <property type="protein sequence ID" value="KKK66822.1"/>
    <property type="molecule type" value="Genomic_DNA"/>
</dbReference>
<comment type="caution">
    <text evidence="1">The sequence shown here is derived from an EMBL/GenBank/DDBJ whole genome shotgun (WGS) entry which is preliminary data.</text>
</comment>
<dbReference type="AlphaFoldDB" id="A0A0F8XCB1"/>
<name>A0A0F8XCB1_9ZZZZ</name>
<protein>
    <submittedName>
        <fullName evidence="1">Uncharacterized protein</fullName>
    </submittedName>
</protein>
<gene>
    <name evidence="1" type="ORF">LCGC14_2960260</name>
</gene>
<accession>A0A0F8XCB1</accession>
<proteinExistence type="predicted"/>